<feature type="signal peptide" evidence="2">
    <location>
        <begin position="1"/>
        <end position="28"/>
    </location>
</feature>
<evidence type="ECO:0000256" key="2">
    <source>
        <dbReference type="SAM" id="SignalP"/>
    </source>
</evidence>
<dbReference type="PANTHER" id="PTHR42928">
    <property type="entry name" value="TRICARBOXYLATE-BINDING PROTEIN"/>
    <property type="match status" value="1"/>
</dbReference>
<dbReference type="Gene3D" id="3.40.190.150">
    <property type="entry name" value="Bordetella uptake gene, domain 1"/>
    <property type="match status" value="1"/>
</dbReference>
<evidence type="ECO:0000313" key="4">
    <source>
        <dbReference type="Proteomes" id="UP000196880"/>
    </source>
</evidence>
<evidence type="ECO:0000256" key="1">
    <source>
        <dbReference type="ARBA" id="ARBA00006987"/>
    </source>
</evidence>
<reference evidence="3 4" key="1">
    <citation type="submission" date="2017-03" db="EMBL/GenBank/DDBJ databases">
        <title>New species Polynucleobacter sp. MWH-EgelM1-30-B4.</title>
        <authorList>
            <person name="Hahn M.W."/>
        </authorList>
    </citation>
    <scope>NUCLEOTIDE SEQUENCE [LARGE SCALE GENOMIC DNA]</scope>
    <source>
        <strain evidence="3 4">MWH-EgelM1-30-B4</strain>
    </source>
</reference>
<organism evidence="3 4">
    <name type="scientific">Polynucleobacter hirudinilacicola</name>
    <dbReference type="NCBI Taxonomy" id="1743166"/>
    <lineage>
        <taxon>Bacteria</taxon>
        <taxon>Pseudomonadati</taxon>
        <taxon>Pseudomonadota</taxon>
        <taxon>Betaproteobacteria</taxon>
        <taxon>Burkholderiales</taxon>
        <taxon>Burkholderiaceae</taxon>
        <taxon>Polynucleobacter</taxon>
    </lineage>
</organism>
<dbReference type="PANTHER" id="PTHR42928:SF5">
    <property type="entry name" value="BLR1237 PROTEIN"/>
    <property type="match status" value="1"/>
</dbReference>
<dbReference type="AlphaFoldDB" id="A0A210RVX8"/>
<protein>
    <submittedName>
        <fullName evidence="3">Receptor</fullName>
    </submittedName>
</protein>
<dbReference type="InterPro" id="IPR042100">
    <property type="entry name" value="Bug_dom1"/>
</dbReference>
<evidence type="ECO:0000313" key="3">
    <source>
        <dbReference type="EMBL" id="OWF65159.1"/>
    </source>
</evidence>
<dbReference type="RefSeq" id="WP_087909357.1">
    <property type="nucleotide sequence ID" value="NZ_NAIA01000003.1"/>
</dbReference>
<dbReference type="CDD" id="cd13578">
    <property type="entry name" value="PBP2_Bug27"/>
    <property type="match status" value="1"/>
</dbReference>
<proteinExistence type="inferred from homology"/>
<keyword evidence="4" id="KW-1185">Reference proteome</keyword>
<dbReference type="EMBL" id="NAIA01000003">
    <property type="protein sequence ID" value="OWF65159.1"/>
    <property type="molecule type" value="Genomic_DNA"/>
</dbReference>
<keyword evidence="2" id="KW-0732">Signal</keyword>
<comment type="caution">
    <text evidence="3">The sequence shown here is derived from an EMBL/GenBank/DDBJ whole genome shotgun (WGS) entry which is preliminary data.</text>
</comment>
<sequence>MKNNRILGNLIKLGVTLSICLGSTLALADNYPSKPIKAIVPFAPGSTTDQIGRAFAAKMSELLGQPVVIENRPGANGLIGADFVAKAPADGYTILFGTNSTNAALKSLVKNLPYNQETAFAPIGYFGSAPLIIAINNDVPAKSLNGFVSLAKANPGKMTFAYASTSQRVSSEMLASAADIKMTGVSYKSGPNAMTDVIGGQVNMFTSDFGVSLPQVQAGKIRGLAVTSLKRSPAIPELPTVNEALGIKGYELIAFFAVFGPADMPKDAILRLNKVINEAAKSKDVIERFSAMGFETQPGTPEALAQKIKLETAKWAKAIKEAGIEPE</sequence>
<dbReference type="PIRSF" id="PIRSF017082">
    <property type="entry name" value="YflP"/>
    <property type="match status" value="1"/>
</dbReference>
<feature type="chain" id="PRO_5012307029" evidence="2">
    <location>
        <begin position="29"/>
        <end position="327"/>
    </location>
</feature>
<accession>A0A210RVX8</accession>
<comment type="similarity">
    <text evidence="1">Belongs to the UPF0065 (bug) family.</text>
</comment>
<name>A0A210RVX8_9BURK</name>
<dbReference type="Proteomes" id="UP000196880">
    <property type="component" value="Unassembled WGS sequence"/>
</dbReference>
<gene>
    <name evidence="3" type="ORF">B6A14_04925</name>
</gene>
<dbReference type="OrthoDB" id="8678477at2"/>
<dbReference type="Pfam" id="PF03401">
    <property type="entry name" value="TctC"/>
    <property type="match status" value="1"/>
</dbReference>
<dbReference type="Gene3D" id="3.40.190.10">
    <property type="entry name" value="Periplasmic binding protein-like II"/>
    <property type="match status" value="1"/>
</dbReference>
<dbReference type="SUPFAM" id="SSF53850">
    <property type="entry name" value="Periplasmic binding protein-like II"/>
    <property type="match status" value="1"/>
</dbReference>
<keyword evidence="3" id="KW-0675">Receptor</keyword>
<dbReference type="InterPro" id="IPR005064">
    <property type="entry name" value="BUG"/>
</dbReference>